<accession>A0A1M6RB29</accession>
<organism evidence="1 2">
    <name type="scientific">Pseudonocardia thermophila</name>
    <dbReference type="NCBI Taxonomy" id="1848"/>
    <lineage>
        <taxon>Bacteria</taxon>
        <taxon>Bacillati</taxon>
        <taxon>Actinomycetota</taxon>
        <taxon>Actinomycetes</taxon>
        <taxon>Pseudonocardiales</taxon>
        <taxon>Pseudonocardiaceae</taxon>
        <taxon>Pseudonocardia</taxon>
    </lineage>
</organism>
<dbReference type="Pfam" id="PF13738">
    <property type="entry name" value="Pyr_redox_3"/>
    <property type="match status" value="1"/>
</dbReference>
<proteinExistence type="predicted"/>
<keyword evidence="2" id="KW-1185">Reference proteome</keyword>
<dbReference type="PANTHER" id="PTHR42877">
    <property type="entry name" value="L-ORNITHINE N(5)-MONOOXYGENASE-RELATED"/>
    <property type="match status" value="1"/>
</dbReference>
<dbReference type="Proteomes" id="UP000184363">
    <property type="component" value="Unassembled WGS sequence"/>
</dbReference>
<sequence>MPRATLPGMSRTRVVVVGAGFGGVAATIELARHGLTDVNVLEAAPEIGGTWLYNTYPGAACDVPSHLYSFSYAQRRDWTRLCSPQAEILDYLRGVARDHGVLEKVVCSTRVSSCAWDDDTATWTVTAEDGRTWEAEALIVATGQLNQPSIPRIEGLDDVAGHSFHSARWDHAHDLTGRRVAVIGSGASAAQFVPEIAKQVAHLTVFQRTANWFLPRRNRRYPGWVRAAVRHVPGLQAYRRAFVFHYAEALTASIRHPRTIGRVLALRSAAFMRLQLRDPEVRRKAWPDYTFGCKRVLFSSTYLPALQRPNVELVTEPIARFVPDGVRTVDGRVHAVDTVIWATGFATTRFMFPMEIRGSGGIELEKVWADGPHAHLGMTVPGFPSMFLMYGPNTNTSGGSIIFYLEQQAAYARQALQAMRARGASSVVVREDVEAASDAALQARFPGTAWLACDSWYRDRTGRVVTNWPGYMSEYKRATDRFDPAEYEFA</sequence>
<dbReference type="PRINTS" id="PR00368">
    <property type="entry name" value="FADPNR"/>
</dbReference>
<dbReference type="Gene3D" id="3.50.50.60">
    <property type="entry name" value="FAD/NAD(P)-binding domain"/>
    <property type="match status" value="2"/>
</dbReference>
<dbReference type="InterPro" id="IPR051209">
    <property type="entry name" value="FAD-bind_Monooxygenase_sf"/>
</dbReference>
<gene>
    <name evidence="1" type="ORF">SAMN05443637_104273</name>
</gene>
<name>A0A1M6RB29_PSETH</name>
<protein>
    <submittedName>
        <fullName evidence="1">Predicted flavoprotein CzcO associated with the cation diffusion facilitator CzcD</fullName>
    </submittedName>
</protein>
<reference evidence="1 2" key="1">
    <citation type="submission" date="2016-11" db="EMBL/GenBank/DDBJ databases">
        <authorList>
            <person name="Jaros S."/>
            <person name="Januszkiewicz K."/>
            <person name="Wedrychowicz H."/>
        </authorList>
    </citation>
    <scope>NUCLEOTIDE SEQUENCE [LARGE SCALE GENOMIC DNA]</scope>
    <source>
        <strain evidence="1 2">DSM 43832</strain>
    </source>
</reference>
<dbReference type="EMBL" id="FRAP01000004">
    <property type="protein sequence ID" value="SHK29548.1"/>
    <property type="molecule type" value="Genomic_DNA"/>
</dbReference>
<dbReference type="AlphaFoldDB" id="A0A1M6RB29"/>
<dbReference type="SUPFAM" id="SSF51905">
    <property type="entry name" value="FAD/NAD(P)-binding domain"/>
    <property type="match status" value="1"/>
</dbReference>
<dbReference type="PANTHER" id="PTHR42877:SF4">
    <property type="entry name" value="FAD_NAD(P)-BINDING DOMAIN-CONTAINING PROTEIN-RELATED"/>
    <property type="match status" value="1"/>
</dbReference>
<dbReference type="STRING" id="1848.SAMN05443637_104273"/>
<dbReference type="InterPro" id="IPR036188">
    <property type="entry name" value="FAD/NAD-bd_sf"/>
</dbReference>
<evidence type="ECO:0000313" key="1">
    <source>
        <dbReference type="EMBL" id="SHK29548.1"/>
    </source>
</evidence>
<dbReference type="PRINTS" id="PR00411">
    <property type="entry name" value="PNDRDTASEI"/>
</dbReference>
<evidence type="ECO:0000313" key="2">
    <source>
        <dbReference type="Proteomes" id="UP000184363"/>
    </source>
</evidence>